<dbReference type="Pfam" id="PF00703">
    <property type="entry name" value="Glyco_hydro_2"/>
    <property type="match status" value="1"/>
</dbReference>
<dbReference type="PANTHER" id="PTHR46323">
    <property type="entry name" value="BETA-GALACTOSIDASE"/>
    <property type="match status" value="1"/>
</dbReference>
<dbReference type="InterPro" id="IPR013783">
    <property type="entry name" value="Ig-like_fold"/>
</dbReference>
<dbReference type="InterPro" id="IPR036156">
    <property type="entry name" value="Beta-gal/glucu_dom_sf"/>
</dbReference>
<evidence type="ECO:0000256" key="6">
    <source>
        <dbReference type="ARBA" id="ARBA00022801"/>
    </source>
</evidence>
<dbReference type="InterPro" id="IPR008979">
    <property type="entry name" value="Galactose-bd-like_sf"/>
</dbReference>
<keyword evidence="14" id="KW-1185">Reference proteome</keyword>
<dbReference type="Proteomes" id="UP000178485">
    <property type="component" value="Chromosome i"/>
</dbReference>
<feature type="chain" id="PRO_5009603762" description="beta-galactosidase" evidence="9">
    <location>
        <begin position="21"/>
        <end position="924"/>
    </location>
</feature>
<dbReference type="InterPro" id="IPR006102">
    <property type="entry name" value="Ig-like_GH2"/>
</dbReference>
<accession>A0A1G4G3Z4</accession>
<dbReference type="Gene3D" id="3.20.20.80">
    <property type="entry name" value="Glycosidases"/>
    <property type="match status" value="1"/>
</dbReference>
<evidence type="ECO:0000313" key="14">
    <source>
        <dbReference type="Proteomes" id="UP000178485"/>
    </source>
</evidence>
<comment type="subunit">
    <text evidence="4">Monomer.</text>
</comment>
<evidence type="ECO:0000256" key="4">
    <source>
        <dbReference type="ARBA" id="ARBA00011245"/>
    </source>
</evidence>
<dbReference type="InterPro" id="IPR017853">
    <property type="entry name" value="GH"/>
</dbReference>
<evidence type="ECO:0000256" key="7">
    <source>
        <dbReference type="ARBA" id="ARBA00022837"/>
    </source>
</evidence>
<dbReference type="InterPro" id="IPR006104">
    <property type="entry name" value="Glyco_hydro_2_N"/>
</dbReference>
<dbReference type="Gene3D" id="2.60.120.260">
    <property type="entry name" value="Galactose-binding domain-like"/>
    <property type="match status" value="1"/>
</dbReference>
<comment type="catalytic activity">
    <reaction evidence="1">
        <text>Hydrolysis of terminal non-reducing beta-D-galactose residues in beta-D-galactosides.</text>
        <dbReference type="EC" id="3.2.1.23"/>
    </reaction>
</comment>
<dbReference type="Gene3D" id="2.60.40.10">
    <property type="entry name" value="Immunoglobulins"/>
    <property type="match status" value="1"/>
</dbReference>
<dbReference type="SUPFAM" id="SSF49303">
    <property type="entry name" value="beta-Galactosidase/glucuronidase domain"/>
    <property type="match status" value="1"/>
</dbReference>
<keyword evidence="8 13" id="KW-0326">Glycosidase</keyword>
<dbReference type="SUPFAM" id="SSF49785">
    <property type="entry name" value="Galactose-binding domain-like"/>
    <property type="match status" value="1"/>
</dbReference>
<feature type="domain" description="Glycosyl hydrolases family 2 sugar binding" evidence="12">
    <location>
        <begin position="54"/>
        <end position="184"/>
    </location>
</feature>
<dbReference type="AlphaFoldDB" id="A0A1G4G3Z4"/>
<dbReference type="InterPro" id="IPR006101">
    <property type="entry name" value="Glyco_hydro_2"/>
</dbReference>
<evidence type="ECO:0000256" key="3">
    <source>
        <dbReference type="ARBA" id="ARBA00007401"/>
    </source>
</evidence>
<protein>
    <recommendedName>
        <fullName evidence="5">beta-galactosidase</fullName>
        <ecNumber evidence="5">3.2.1.23</ecNumber>
    </recommendedName>
</protein>
<evidence type="ECO:0000259" key="11">
    <source>
        <dbReference type="Pfam" id="PF02836"/>
    </source>
</evidence>
<dbReference type="GO" id="GO:0004565">
    <property type="term" value="F:beta-galactosidase activity"/>
    <property type="evidence" value="ECO:0007669"/>
    <property type="project" value="UniProtKB-EC"/>
</dbReference>
<evidence type="ECO:0000256" key="5">
    <source>
        <dbReference type="ARBA" id="ARBA00012756"/>
    </source>
</evidence>
<sequence length="924" mass="104893">MKKMSLSLLLLCHMALMTFAQKTESLYLSGTGNDDTVLWDFFCSAGRNSGVWTKIAVPSNWEFEGFGQFNYGHDKERLNEYGIYRYEFDIPRHWIDKKINIVFEGSMTDTQVRINGKEAGEIHQGGFYEFRYDITRLLKFGKKNLLEVTVHKSSANESIENGERNSDFWVFGGIYRPVWLEALPKTHIERIAIDAKGDGSFHADIFLGGDFSETQLKAQVKTLDGKPAGNPVTGTAGKVSRVRLSGVMENPALWSSESPNLYQLELSLYQKGQLLHVVTSKFGFRTVEMRPGDGFYVNGTKIKFKGVNRHSHWPTSGRATNRNISIADVELIKEMNMNAVRMSHYPPDKHFLDVCDSLGLYVIDELTGWQSKYDTEAGRRLVKELVVRDLNHPSVVMWANGNEGGFNFELVPEYARYDIQNRYVFHPWLDEENSNTHHYPDWKVAFQLFASGKKVFFPTEFMHGLYDGGHGAGLDDFWNLMQEHPLSAGGFLWDLADQGVVRDDRNGEIDTDGNHAADGIVGPFREKEGSFYTIKEIFSPVYLEGPDFLPPSFDGKIRVHNRYHFTNLKACKFLARWVRFDFITGKSHELVSQIDAPDVMPGYSGELSVELPERVSDYDLLLITAVDHYGKEIYTWSRNITRAEDFAPRLVEPGDGETTVDELQETFILTSGDTKVRIEKATGTISEITVNGKTVALDNGPRFTGGELIPGGIEQIVEGATSRVKISFNDKNGRKMNRSQITIGLLPSGWIEVDYQFDVGGYHDHIGVTFNYPEEKVKGVRWLGNGPYRVWKNRLKGVRFNIWEKEYNNTVTGESWIYPEFKGFHSNVYAADLFTHEGVVKFVIASDHLFLHLFTPDNPQRRNNDNTLGIFPDGQLSVLNAISPVGTKFQQARELGPQSQQSYLLSRGHLQPPGGKFYIRYNPY</sequence>
<dbReference type="EC" id="3.2.1.23" evidence="5"/>
<evidence type="ECO:0000256" key="2">
    <source>
        <dbReference type="ARBA" id="ARBA00001913"/>
    </source>
</evidence>
<dbReference type="Pfam" id="PF02836">
    <property type="entry name" value="Glyco_hydro_2_C"/>
    <property type="match status" value="1"/>
</dbReference>
<dbReference type="SUPFAM" id="SSF51445">
    <property type="entry name" value="(Trans)glycosidases"/>
    <property type="match status" value="1"/>
</dbReference>
<keyword evidence="6 13" id="KW-0378">Hydrolase</keyword>
<gene>
    <name evidence="13" type="primary">lacZ3</name>
    <name evidence="13" type="ORF">ING2E5A_0402</name>
</gene>
<dbReference type="GO" id="GO:0009341">
    <property type="term" value="C:beta-galactosidase complex"/>
    <property type="evidence" value="ECO:0007669"/>
    <property type="project" value="TreeGrafter"/>
</dbReference>
<proteinExistence type="inferred from homology"/>
<dbReference type="RefSeq" id="WP_231960419.1">
    <property type="nucleotide sequence ID" value="NZ_LT608328.1"/>
</dbReference>
<keyword evidence="7" id="KW-0106">Calcium</keyword>
<feature type="signal peptide" evidence="9">
    <location>
        <begin position="1"/>
        <end position="20"/>
    </location>
</feature>
<evidence type="ECO:0000256" key="9">
    <source>
        <dbReference type="SAM" id="SignalP"/>
    </source>
</evidence>
<dbReference type="GO" id="GO:0030246">
    <property type="term" value="F:carbohydrate binding"/>
    <property type="evidence" value="ECO:0007669"/>
    <property type="project" value="InterPro"/>
</dbReference>
<evidence type="ECO:0000259" key="12">
    <source>
        <dbReference type="Pfam" id="PF02837"/>
    </source>
</evidence>
<dbReference type="Pfam" id="PF02837">
    <property type="entry name" value="Glyco_hydro_2_N"/>
    <property type="match status" value="1"/>
</dbReference>
<keyword evidence="9" id="KW-0732">Signal</keyword>
<comment type="similarity">
    <text evidence="3">Belongs to the glycosyl hydrolase 2 family.</text>
</comment>
<evidence type="ECO:0000259" key="10">
    <source>
        <dbReference type="Pfam" id="PF00703"/>
    </source>
</evidence>
<name>A0A1G4G3Z4_9BACT</name>
<dbReference type="STRING" id="1642646.ING2E5A_0402"/>
<evidence type="ECO:0000256" key="1">
    <source>
        <dbReference type="ARBA" id="ARBA00001412"/>
    </source>
</evidence>
<dbReference type="SUPFAM" id="SSF74650">
    <property type="entry name" value="Galactose mutarotase-like"/>
    <property type="match status" value="1"/>
</dbReference>
<dbReference type="EMBL" id="LT608328">
    <property type="protein sequence ID" value="SCM55474.1"/>
    <property type="molecule type" value="Genomic_DNA"/>
</dbReference>
<organism evidence="13 14">
    <name type="scientific">Petrimonas mucosa</name>
    <dbReference type="NCBI Taxonomy" id="1642646"/>
    <lineage>
        <taxon>Bacteria</taxon>
        <taxon>Pseudomonadati</taxon>
        <taxon>Bacteroidota</taxon>
        <taxon>Bacteroidia</taxon>
        <taxon>Bacteroidales</taxon>
        <taxon>Dysgonomonadaceae</taxon>
        <taxon>Petrimonas</taxon>
    </lineage>
</organism>
<evidence type="ECO:0000313" key="13">
    <source>
        <dbReference type="EMBL" id="SCM55474.1"/>
    </source>
</evidence>
<dbReference type="GO" id="GO:0005990">
    <property type="term" value="P:lactose catabolic process"/>
    <property type="evidence" value="ECO:0007669"/>
    <property type="project" value="TreeGrafter"/>
</dbReference>
<dbReference type="InterPro" id="IPR050347">
    <property type="entry name" value="Bact_Beta-galactosidase"/>
</dbReference>
<dbReference type="Gene3D" id="2.70.98.10">
    <property type="match status" value="1"/>
</dbReference>
<dbReference type="PRINTS" id="PR00132">
    <property type="entry name" value="GLHYDRLASE2"/>
</dbReference>
<feature type="domain" description="Glycoside hydrolase family 2 catalytic" evidence="11">
    <location>
        <begin position="293"/>
        <end position="506"/>
    </location>
</feature>
<comment type="cofactor">
    <cofactor evidence="2">
        <name>Ca(2+)</name>
        <dbReference type="ChEBI" id="CHEBI:29108"/>
    </cofactor>
</comment>
<dbReference type="InterPro" id="IPR014718">
    <property type="entry name" value="GH-type_carb-bd"/>
</dbReference>
<dbReference type="InterPro" id="IPR011013">
    <property type="entry name" value="Gal_mutarotase_sf_dom"/>
</dbReference>
<evidence type="ECO:0000256" key="8">
    <source>
        <dbReference type="ARBA" id="ARBA00023295"/>
    </source>
</evidence>
<feature type="domain" description="Glycoside hydrolase family 2 immunoglobulin-like beta-sandwich" evidence="10">
    <location>
        <begin position="186"/>
        <end position="285"/>
    </location>
</feature>
<dbReference type="PANTHER" id="PTHR46323:SF2">
    <property type="entry name" value="BETA-GALACTOSIDASE"/>
    <property type="match status" value="1"/>
</dbReference>
<dbReference type="KEGG" id="pmuc:ING2E5A_0402"/>
<dbReference type="InterPro" id="IPR006103">
    <property type="entry name" value="Glyco_hydro_2_cat"/>
</dbReference>
<reference evidence="13 14" key="1">
    <citation type="submission" date="2016-08" db="EMBL/GenBank/DDBJ databases">
        <authorList>
            <person name="Seilhamer J.J."/>
        </authorList>
    </citation>
    <scope>NUCLEOTIDE SEQUENCE [LARGE SCALE GENOMIC DNA]</scope>
    <source>
        <strain evidence="13">ING2-E5A</strain>
    </source>
</reference>